<evidence type="ECO:0000256" key="1">
    <source>
        <dbReference type="RuleBase" id="RU365072"/>
    </source>
</evidence>
<keyword evidence="3" id="KW-1185">Reference proteome</keyword>
<keyword evidence="1" id="KW-0811">Translocation</keyword>
<evidence type="ECO:0000313" key="3">
    <source>
        <dbReference type="Proteomes" id="UP000823399"/>
    </source>
</evidence>
<dbReference type="AlphaFoldDB" id="A0A9P7FHZ1"/>
<dbReference type="GO" id="GO:0017056">
    <property type="term" value="F:structural constituent of nuclear pore"/>
    <property type="evidence" value="ECO:0007669"/>
    <property type="project" value="UniProtKB-UniRule"/>
</dbReference>
<dbReference type="GeneID" id="64695574"/>
<keyword evidence="1" id="KW-0472">Membrane</keyword>
<comment type="subcellular location">
    <subcellularLocation>
        <location evidence="1">Nucleus</location>
        <location evidence="1">Nuclear pore complex</location>
    </subcellularLocation>
    <subcellularLocation>
        <location evidence="1">Nucleus membrane</location>
    </subcellularLocation>
</comment>
<keyword evidence="1" id="KW-0509">mRNA transport</keyword>
<sequence length="184" mass="21160">MNSAVLLTELVVVREWFHETAPRVQHPEAITGYWKFMKHILCRLYAQTQESIREGLVKELNPDAMNRKSEKIHKCSIHLFVLADWMRQYNKYINRGVPSLLETFATGRKDGNFDPELSELLCQAWVAIAQFQDQLNSMDIKELKLLGGVASSRATAFSNRITRHLGGAPKPSYIIIYPDFLHTE</sequence>
<comment type="similarity">
    <text evidence="1">Belongs to the nucleoporin Nup84/Nup107 family.</text>
</comment>
<dbReference type="Proteomes" id="UP000823399">
    <property type="component" value="Unassembled WGS sequence"/>
</dbReference>
<keyword evidence="1" id="KW-0813">Transport</keyword>
<reference evidence="2" key="1">
    <citation type="journal article" date="2020" name="New Phytol.">
        <title>Comparative genomics reveals dynamic genome evolution in host specialist ectomycorrhizal fungi.</title>
        <authorList>
            <person name="Lofgren L.A."/>
            <person name="Nguyen N.H."/>
            <person name="Vilgalys R."/>
            <person name="Ruytinx J."/>
            <person name="Liao H.L."/>
            <person name="Branco S."/>
            <person name="Kuo A."/>
            <person name="LaButti K."/>
            <person name="Lipzen A."/>
            <person name="Andreopoulos W."/>
            <person name="Pangilinan J."/>
            <person name="Riley R."/>
            <person name="Hundley H."/>
            <person name="Na H."/>
            <person name="Barry K."/>
            <person name="Grigoriev I.V."/>
            <person name="Stajich J.E."/>
            <person name="Kennedy P.G."/>
        </authorList>
    </citation>
    <scope>NUCLEOTIDE SEQUENCE</scope>
    <source>
        <strain evidence="2">FC423</strain>
    </source>
</reference>
<dbReference type="GO" id="GO:0015031">
    <property type="term" value="P:protein transport"/>
    <property type="evidence" value="ECO:0007669"/>
    <property type="project" value="UniProtKB-KW"/>
</dbReference>
<protein>
    <recommendedName>
        <fullName evidence="1">Nuclear pore complex protein</fullName>
    </recommendedName>
</protein>
<dbReference type="GO" id="GO:0031965">
    <property type="term" value="C:nuclear membrane"/>
    <property type="evidence" value="ECO:0007669"/>
    <property type="project" value="UniProtKB-SubCell"/>
</dbReference>
<gene>
    <name evidence="2" type="ORF">F5147DRAFT_649059</name>
</gene>
<dbReference type="InterPro" id="IPR007252">
    <property type="entry name" value="Nup84/Nup107"/>
</dbReference>
<accession>A0A9P7FHZ1</accession>
<dbReference type="GO" id="GO:0005643">
    <property type="term" value="C:nuclear pore"/>
    <property type="evidence" value="ECO:0007669"/>
    <property type="project" value="UniProtKB-SubCell"/>
</dbReference>
<comment type="function">
    <text evidence="1">Functions as a component of the nuclear pore complex (NPC).</text>
</comment>
<name>A0A9P7FHZ1_9AGAM</name>
<dbReference type="Pfam" id="PF04121">
    <property type="entry name" value="Nup84_Nup100"/>
    <property type="match status" value="1"/>
</dbReference>
<dbReference type="RefSeq" id="XP_041297684.1">
    <property type="nucleotide sequence ID" value="XM_041433315.1"/>
</dbReference>
<proteinExistence type="inferred from homology"/>
<comment type="subunit">
    <text evidence="1">Part of the nuclear pore complex (NPC).</text>
</comment>
<keyword evidence="1" id="KW-0906">Nuclear pore complex</keyword>
<keyword evidence="1" id="KW-0539">Nucleus</keyword>
<comment type="caution">
    <text evidence="2">The sequence shown here is derived from an EMBL/GenBank/DDBJ whole genome shotgun (WGS) entry which is preliminary data.</text>
</comment>
<evidence type="ECO:0000313" key="2">
    <source>
        <dbReference type="EMBL" id="KAG2116585.1"/>
    </source>
</evidence>
<organism evidence="2 3">
    <name type="scientific">Suillus discolor</name>
    <dbReference type="NCBI Taxonomy" id="1912936"/>
    <lineage>
        <taxon>Eukaryota</taxon>
        <taxon>Fungi</taxon>
        <taxon>Dikarya</taxon>
        <taxon>Basidiomycota</taxon>
        <taxon>Agaricomycotina</taxon>
        <taxon>Agaricomycetes</taxon>
        <taxon>Agaricomycetidae</taxon>
        <taxon>Boletales</taxon>
        <taxon>Suillineae</taxon>
        <taxon>Suillaceae</taxon>
        <taxon>Suillus</taxon>
    </lineage>
</organism>
<dbReference type="EMBL" id="JABBWM010000006">
    <property type="protein sequence ID" value="KAG2116585.1"/>
    <property type="molecule type" value="Genomic_DNA"/>
</dbReference>
<keyword evidence="1" id="KW-0653">Protein transport</keyword>
<dbReference type="OrthoDB" id="3027474at2759"/>